<dbReference type="PIRSF" id="PIRSF001024">
    <property type="entry name" value="Alph-amyl_fung"/>
    <property type="match status" value="1"/>
</dbReference>
<keyword evidence="6" id="KW-0732">Signal</keyword>
<dbReference type="AlphaFoldDB" id="A0A6B2L3N6"/>
<reference evidence="16" key="1">
    <citation type="journal article" date="2020" name="J. Eukaryot. Microbiol.">
        <title>De novo Sequencing, Assembly and Annotation of the Transcriptome for the Free-Living Testate Amoeba Arcella intermedia.</title>
        <authorList>
            <person name="Ribeiro G.M."/>
            <person name="Porfirio-Sousa A.L."/>
            <person name="Maurer-Alcala X.X."/>
            <person name="Katz L.A."/>
            <person name="Lahr D.J.G."/>
        </authorList>
    </citation>
    <scope>NUCLEOTIDE SEQUENCE</scope>
</reference>
<dbReference type="CDD" id="cd11319">
    <property type="entry name" value="AmyAc_euk_AmyA"/>
    <property type="match status" value="1"/>
</dbReference>
<keyword evidence="9" id="KW-0119">Carbohydrate metabolism</keyword>
<keyword evidence="13" id="KW-1015">Disulfide bond</keyword>
<evidence type="ECO:0000256" key="3">
    <source>
        <dbReference type="ARBA" id="ARBA00008061"/>
    </source>
</evidence>
<comment type="cofactor">
    <cofactor evidence="2">
        <name>Ca(2+)</name>
        <dbReference type="ChEBI" id="CHEBI:29108"/>
    </cofactor>
</comment>
<evidence type="ECO:0000259" key="15">
    <source>
        <dbReference type="SMART" id="SM00642"/>
    </source>
</evidence>
<dbReference type="PANTHER" id="PTHR10357">
    <property type="entry name" value="ALPHA-AMYLASE FAMILY MEMBER"/>
    <property type="match status" value="1"/>
</dbReference>
<dbReference type="Gene3D" id="3.20.20.80">
    <property type="entry name" value="Glycosidases"/>
    <property type="match status" value="1"/>
</dbReference>
<feature type="binding site" evidence="14">
    <location>
        <position position="205"/>
    </location>
    <ligand>
        <name>substrate</name>
    </ligand>
</feature>
<feature type="active site" description="Nucleophile" evidence="11">
    <location>
        <position position="207"/>
    </location>
</feature>
<dbReference type="Pfam" id="PF00128">
    <property type="entry name" value="Alpha-amylase"/>
    <property type="match status" value="1"/>
</dbReference>
<dbReference type="SUPFAM" id="SSF51011">
    <property type="entry name" value="Glycosyl hydrolase domain"/>
    <property type="match status" value="1"/>
</dbReference>
<evidence type="ECO:0000256" key="10">
    <source>
        <dbReference type="ARBA" id="ARBA00023295"/>
    </source>
</evidence>
<evidence type="ECO:0000256" key="9">
    <source>
        <dbReference type="ARBA" id="ARBA00023277"/>
    </source>
</evidence>
<dbReference type="EMBL" id="GIBP01002590">
    <property type="protein sequence ID" value="NDV31559.1"/>
    <property type="molecule type" value="Transcribed_RNA"/>
</dbReference>
<feature type="binding site" evidence="14">
    <location>
        <position position="297"/>
    </location>
    <ligand>
        <name>substrate</name>
    </ligand>
</feature>
<dbReference type="InterPro" id="IPR013780">
    <property type="entry name" value="Glyco_hydro_b"/>
</dbReference>
<proteinExistence type="inferred from homology"/>
<evidence type="ECO:0000256" key="5">
    <source>
        <dbReference type="ARBA" id="ARBA00022723"/>
    </source>
</evidence>
<feature type="site" description="Transition state stabilizer" evidence="12">
    <location>
        <position position="297"/>
    </location>
</feature>
<dbReference type="InterPro" id="IPR017853">
    <property type="entry name" value="GH"/>
</dbReference>
<dbReference type="EC" id="3.2.1.1" evidence="4"/>
<sequence length="458" mass="50474">MVLLAAGALAASAGDWRQRTIYQLLTDRFARGNGDNSPCGDIRNYCGGTFKGIESQLDYIAGMGFDAIWISPVVANTPGGYHGYWAQDLYSINSNFGTAQDLKDLVTACHNKGIWVMADVVCNHVGPVGYDYSTIKPFNDASDYHNCNSCPPGCSINFGSSDQNQVELCRLAGLPDLNQSNPFVANTLVSWAQQLISTYEFDGLRIDTVPEVSKTFWTQFSQGTGAFAIGEVFDGRVDYVAGYQGPVSSVLSYPLYFTITNVFARQQSMRQIESTLSAYNTYFKDTSVLGTFLENHDNPRFKNMQGDNTLYKAALTFSLMARGIPIIYYGAAQGFNGGADPNNREPLWTTNFNTNTELYKYISSVINIRKSKNIQALDQVQRYADDQFYAFTRGTEVFVATTNVGSNGPQIVRQITYQPFADGTKLCNLLFSGDCITVTKGSFTVYLNNGETKIFAPA</sequence>
<comment type="catalytic activity">
    <reaction evidence="1">
        <text>Endohydrolysis of (1-&gt;4)-alpha-D-glucosidic linkages in polysaccharides containing three or more (1-&gt;4)-alpha-linked D-glucose units.</text>
        <dbReference type="EC" id="3.2.1.1"/>
    </reaction>
</comment>
<evidence type="ECO:0000256" key="6">
    <source>
        <dbReference type="ARBA" id="ARBA00022729"/>
    </source>
</evidence>
<feature type="binding site" evidence="14">
    <location>
        <position position="344"/>
    </location>
    <ligand>
        <name>substrate</name>
    </ligand>
</feature>
<keyword evidence="7" id="KW-0378">Hydrolase</keyword>
<accession>A0A6B2L3N6</accession>
<evidence type="ECO:0000256" key="14">
    <source>
        <dbReference type="PIRSR" id="PIRSR001024-5"/>
    </source>
</evidence>
<dbReference type="FunFam" id="3.20.20.80:FF:000120">
    <property type="entry name" value="Alpha-amylase A"/>
    <property type="match status" value="1"/>
</dbReference>
<dbReference type="InterPro" id="IPR006047">
    <property type="entry name" value="GH13_cat_dom"/>
</dbReference>
<evidence type="ECO:0000256" key="12">
    <source>
        <dbReference type="PIRSR" id="PIRSR001024-2"/>
    </source>
</evidence>
<evidence type="ECO:0000256" key="1">
    <source>
        <dbReference type="ARBA" id="ARBA00000548"/>
    </source>
</evidence>
<feature type="disulfide bond" evidence="13">
    <location>
        <begin position="154"/>
        <end position="169"/>
    </location>
</feature>
<protein>
    <recommendedName>
        <fullName evidence="4">alpha-amylase</fullName>
        <ecNumber evidence="4">3.2.1.1</ecNumber>
    </recommendedName>
</protein>
<dbReference type="InterPro" id="IPR013777">
    <property type="entry name" value="A-amylase-like"/>
</dbReference>
<evidence type="ECO:0000256" key="8">
    <source>
        <dbReference type="ARBA" id="ARBA00022837"/>
    </source>
</evidence>
<evidence type="ECO:0000256" key="4">
    <source>
        <dbReference type="ARBA" id="ARBA00012595"/>
    </source>
</evidence>
<name>A0A6B2L3N6_9EUKA</name>
<dbReference type="Gene3D" id="2.60.40.1180">
    <property type="entry name" value="Golgi alpha-mannosidase II"/>
    <property type="match status" value="1"/>
</dbReference>
<dbReference type="PANTHER" id="PTHR10357:SF215">
    <property type="entry name" value="ALPHA-AMYLASE 1"/>
    <property type="match status" value="1"/>
</dbReference>
<comment type="similarity">
    <text evidence="3">Belongs to the glycosyl hydrolase 13 family.</text>
</comment>
<dbReference type="SMART" id="SM00642">
    <property type="entry name" value="Aamy"/>
    <property type="match status" value="1"/>
</dbReference>
<keyword evidence="8" id="KW-0106">Calcium</keyword>
<feature type="disulfide bond" evidence="13">
    <location>
        <begin position="39"/>
        <end position="46"/>
    </location>
</feature>
<feature type="domain" description="Glycosyl hydrolase family 13 catalytic" evidence="15">
    <location>
        <begin position="23"/>
        <end position="369"/>
    </location>
</feature>
<dbReference type="GO" id="GO:0004556">
    <property type="term" value="F:alpha-amylase activity"/>
    <property type="evidence" value="ECO:0007669"/>
    <property type="project" value="UniProtKB-EC"/>
</dbReference>
<organism evidence="16">
    <name type="scientific">Arcella intermedia</name>
    <dbReference type="NCBI Taxonomy" id="1963864"/>
    <lineage>
        <taxon>Eukaryota</taxon>
        <taxon>Amoebozoa</taxon>
        <taxon>Tubulinea</taxon>
        <taxon>Elardia</taxon>
        <taxon>Arcellinida</taxon>
        <taxon>Sphaerothecina</taxon>
        <taxon>Arcellidae</taxon>
        <taxon>Arcella</taxon>
    </lineage>
</organism>
<keyword evidence="10" id="KW-0326">Glycosidase</keyword>
<evidence type="ECO:0000256" key="2">
    <source>
        <dbReference type="ARBA" id="ARBA00001913"/>
    </source>
</evidence>
<feature type="binding site" evidence="14">
    <location>
        <position position="85"/>
    </location>
    <ligand>
        <name>substrate</name>
    </ligand>
</feature>
<keyword evidence="5" id="KW-0479">Metal-binding</keyword>
<feature type="active site" description="Proton donor" evidence="11">
    <location>
        <position position="231"/>
    </location>
</feature>
<feature type="binding site" evidence="14">
    <location>
        <position position="235"/>
    </location>
    <ligand>
        <name>substrate</name>
    </ligand>
</feature>
<feature type="binding site" evidence="14">
    <location>
        <position position="124"/>
    </location>
    <ligand>
        <name>substrate</name>
    </ligand>
</feature>
<evidence type="ECO:0000313" key="16">
    <source>
        <dbReference type="EMBL" id="NDV31559.1"/>
    </source>
</evidence>
<dbReference type="SUPFAM" id="SSF51445">
    <property type="entry name" value="(Trans)glycosidases"/>
    <property type="match status" value="1"/>
</dbReference>
<dbReference type="GO" id="GO:0005509">
    <property type="term" value="F:calcium ion binding"/>
    <property type="evidence" value="ECO:0007669"/>
    <property type="project" value="InterPro"/>
</dbReference>
<dbReference type="GO" id="GO:0005975">
    <property type="term" value="P:carbohydrate metabolic process"/>
    <property type="evidence" value="ECO:0007669"/>
    <property type="project" value="InterPro"/>
</dbReference>
<evidence type="ECO:0000256" key="11">
    <source>
        <dbReference type="PIRSR" id="PIRSR001024-1"/>
    </source>
</evidence>
<evidence type="ECO:0000256" key="13">
    <source>
        <dbReference type="PIRSR" id="PIRSR001024-4"/>
    </source>
</evidence>
<evidence type="ECO:0000256" key="7">
    <source>
        <dbReference type="ARBA" id="ARBA00022801"/>
    </source>
</evidence>